<dbReference type="GO" id="GO:0017022">
    <property type="term" value="F:myosin binding"/>
    <property type="evidence" value="ECO:0007669"/>
    <property type="project" value="TreeGrafter"/>
</dbReference>
<evidence type="ECO:0000259" key="7">
    <source>
        <dbReference type="SMART" id="SM01423"/>
    </source>
</evidence>
<feature type="compositionally biased region" description="Polar residues" evidence="6">
    <location>
        <begin position="518"/>
        <end position="527"/>
    </location>
</feature>
<dbReference type="Proteomes" id="UP000008672">
    <property type="component" value="Unassembled WGS sequence"/>
</dbReference>
<dbReference type="InterPro" id="IPR051946">
    <property type="entry name" value="Intracell_Traff-Reg"/>
</dbReference>
<evidence type="ECO:0000256" key="4">
    <source>
        <dbReference type="ARBA" id="ARBA00023128"/>
    </source>
</evidence>
<dbReference type="EMBL" id="AFYH01153574">
    <property type="status" value="NOT_ANNOTATED_CDS"/>
    <property type="molecule type" value="Genomic_DNA"/>
</dbReference>
<dbReference type="GO" id="GO:0005102">
    <property type="term" value="F:signaling receptor binding"/>
    <property type="evidence" value="ECO:0007669"/>
    <property type="project" value="TreeGrafter"/>
</dbReference>
<dbReference type="GO" id="GO:0022008">
    <property type="term" value="P:neurogenesis"/>
    <property type="evidence" value="ECO:0007669"/>
    <property type="project" value="TreeGrafter"/>
</dbReference>
<evidence type="ECO:0000313" key="10">
    <source>
        <dbReference type="Proteomes" id="UP000008672"/>
    </source>
</evidence>
<dbReference type="EMBL" id="AFYH01153575">
    <property type="status" value="NOT_ANNOTATED_CDS"/>
    <property type="molecule type" value="Genomic_DNA"/>
</dbReference>
<dbReference type="STRING" id="7897.ENSLACP00000008249"/>
<dbReference type="EMBL" id="AFYH01153571">
    <property type="status" value="NOT_ANNOTATED_CDS"/>
    <property type="molecule type" value="Genomic_DNA"/>
</dbReference>
<feature type="coiled-coil region" evidence="5">
    <location>
        <begin position="285"/>
        <end position="428"/>
    </location>
</feature>
<dbReference type="Ensembl" id="ENSLACT00000008315.1">
    <property type="protein sequence ID" value="ENSLACP00000008249.1"/>
    <property type="gene ID" value="ENSLACG00000007300.1"/>
</dbReference>
<feature type="domain" description="HAP1 N-terminal" evidence="8">
    <location>
        <begin position="123"/>
        <end position="428"/>
    </location>
</feature>
<dbReference type="EMBL" id="AFYH01153568">
    <property type="status" value="NOT_ANNOTATED_CDS"/>
    <property type="molecule type" value="Genomic_DNA"/>
</dbReference>
<dbReference type="HOGENOM" id="CLU_013450_0_0_1"/>
<dbReference type="GO" id="GO:0048311">
    <property type="term" value="P:mitochondrion distribution"/>
    <property type="evidence" value="ECO:0007669"/>
    <property type="project" value="TreeGrafter"/>
</dbReference>
<keyword evidence="4" id="KW-0496">Mitochondrion</keyword>
<dbReference type="SMART" id="SM01423">
    <property type="entry name" value="Milton"/>
    <property type="match status" value="1"/>
</dbReference>
<evidence type="ECO:0000313" key="9">
    <source>
        <dbReference type="Ensembl" id="ENSLACP00000008249.1"/>
    </source>
</evidence>
<evidence type="ECO:0000256" key="5">
    <source>
        <dbReference type="SAM" id="Coils"/>
    </source>
</evidence>
<dbReference type="InterPro" id="IPR022154">
    <property type="entry name" value="TRAK1/2_C"/>
</dbReference>
<feature type="domain" description="Trafficking kinesin-binding protein C-terminal" evidence="7">
    <location>
        <begin position="490"/>
        <end position="656"/>
    </location>
</feature>
<dbReference type="GeneTree" id="ENSGT00940000162183"/>
<dbReference type="EMBL" id="AFYH01153572">
    <property type="status" value="NOT_ANNOTATED_CDS"/>
    <property type="molecule type" value="Genomic_DNA"/>
</dbReference>
<name>H3AF28_LATCH</name>
<dbReference type="EMBL" id="AFYH01153567">
    <property type="status" value="NOT_ANNOTATED_CDS"/>
    <property type="molecule type" value="Genomic_DNA"/>
</dbReference>
<dbReference type="PANTHER" id="PTHR15751:SF14">
    <property type="entry name" value="HUNTINGTIN-ASSOCIATED PROTEIN 1"/>
    <property type="match status" value="1"/>
</dbReference>
<proteinExistence type="inferred from homology"/>
<reference evidence="10" key="1">
    <citation type="submission" date="2011-08" db="EMBL/GenBank/DDBJ databases">
        <title>The draft genome of Latimeria chalumnae.</title>
        <authorList>
            <person name="Di Palma F."/>
            <person name="Alfoldi J."/>
            <person name="Johnson J."/>
            <person name="Berlin A."/>
            <person name="Gnerre S."/>
            <person name="Jaffe D."/>
            <person name="MacCallum I."/>
            <person name="Young S."/>
            <person name="Walker B.J."/>
            <person name="Lander E."/>
            <person name="Lindblad-Toh K."/>
        </authorList>
    </citation>
    <scope>NUCLEOTIDE SEQUENCE [LARGE SCALE GENOMIC DNA]</scope>
    <source>
        <strain evidence="10">Wild caught</strain>
    </source>
</reference>
<gene>
    <name evidence="9" type="primary">LOC102363869</name>
</gene>
<evidence type="ECO:0000259" key="8">
    <source>
        <dbReference type="SMART" id="SM01424"/>
    </source>
</evidence>
<dbReference type="InParanoid" id="H3AF28"/>
<dbReference type="GO" id="GO:0006605">
    <property type="term" value="P:protein targeting"/>
    <property type="evidence" value="ECO:0007669"/>
    <property type="project" value="TreeGrafter"/>
</dbReference>
<evidence type="ECO:0000256" key="2">
    <source>
        <dbReference type="ARBA" id="ARBA00007007"/>
    </source>
</evidence>
<dbReference type="EMBL" id="AFYH01153569">
    <property type="status" value="NOT_ANNOTATED_CDS"/>
    <property type="molecule type" value="Genomic_DNA"/>
</dbReference>
<keyword evidence="3 5" id="KW-0175">Coiled coil</keyword>
<keyword evidence="10" id="KW-1185">Reference proteome</keyword>
<dbReference type="EMBL" id="AFYH01153566">
    <property type="status" value="NOT_ANNOTATED_CDS"/>
    <property type="molecule type" value="Genomic_DNA"/>
</dbReference>
<dbReference type="EMBL" id="AFYH01153573">
    <property type="status" value="NOT_ANNOTATED_CDS"/>
    <property type="molecule type" value="Genomic_DNA"/>
</dbReference>
<protein>
    <submittedName>
        <fullName evidence="9">Si:dkey-28e7.3</fullName>
    </submittedName>
</protein>
<reference evidence="9" key="3">
    <citation type="submission" date="2025-09" db="UniProtKB">
        <authorList>
            <consortium name="Ensembl"/>
        </authorList>
    </citation>
    <scope>IDENTIFICATION</scope>
</reference>
<dbReference type="GO" id="GO:1904115">
    <property type="term" value="C:axon cytoplasm"/>
    <property type="evidence" value="ECO:0007669"/>
    <property type="project" value="GOC"/>
</dbReference>
<evidence type="ECO:0000256" key="1">
    <source>
        <dbReference type="ARBA" id="ARBA00004173"/>
    </source>
</evidence>
<dbReference type="GO" id="GO:0098957">
    <property type="term" value="P:anterograde axonal transport of mitochondrion"/>
    <property type="evidence" value="ECO:0007669"/>
    <property type="project" value="TreeGrafter"/>
</dbReference>
<dbReference type="PANTHER" id="PTHR15751">
    <property type="entry name" value="TRAFFICKING KINESIN-BINDING PROTEIN"/>
    <property type="match status" value="1"/>
</dbReference>
<dbReference type="SMART" id="SM01424">
    <property type="entry name" value="HAP1_N"/>
    <property type="match status" value="1"/>
</dbReference>
<feature type="region of interest" description="Disordered" evidence="6">
    <location>
        <begin position="491"/>
        <end position="527"/>
    </location>
</feature>
<dbReference type="EMBL" id="AFYH01153570">
    <property type="status" value="NOT_ANNOTATED_CDS"/>
    <property type="molecule type" value="Genomic_DNA"/>
</dbReference>
<comment type="subcellular location">
    <subcellularLocation>
        <location evidence="1">Mitochondrion</location>
    </subcellularLocation>
</comment>
<dbReference type="AlphaFoldDB" id="H3AF28"/>
<dbReference type="InterPro" id="IPR006933">
    <property type="entry name" value="HAP1_N"/>
</dbReference>
<dbReference type="OMA" id="TSQYEEQ"/>
<reference evidence="9" key="2">
    <citation type="submission" date="2025-08" db="UniProtKB">
        <authorList>
            <consortium name="Ensembl"/>
        </authorList>
    </citation>
    <scope>IDENTIFICATION</scope>
</reference>
<dbReference type="GO" id="GO:0048011">
    <property type="term" value="P:neurotrophin TRK receptor signaling pathway"/>
    <property type="evidence" value="ECO:0007669"/>
    <property type="project" value="TreeGrafter"/>
</dbReference>
<feature type="compositionally biased region" description="Low complexity" evidence="6">
    <location>
        <begin position="495"/>
        <end position="517"/>
    </location>
</feature>
<accession>H3AF28</accession>
<organism evidence="9 10">
    <name type="scientific">Latimeria chalumnae</name>
    <name type="common">Coelacanth</name>
    <dbReference type="NCBI Taxonomy" id="7897"/>
    <lineage>
        <taxon>Eukaryota</taxon>
        <taxon>Metazoa</taxon>
        <taxon>Chordata</taxon>
        <taxon>Craniata</taxon>
        <taxon>Vertebrata</taxon>
        <taxon>Euteleostomi</taxon>
        <taxon>Coelacanthiformes</taxon>
        <taxon>Coelacanthidae</taxon>
        <taxon>Latimeria</taxon>
    </lineage>
</organism>
<sequence>RFATFWRGGGGGLDDCGEDQPGLLHCLPDQGLDASCVDGTLLFTLKPAKLDALSPREKPPVTPTPAFAPSQDPAAAARTSACQVCRAVRPGSGIARGFHDASTITDVCNSENVPEVEIISLLKEGVPHYTLRADTIFGYDHDDWLHTPLLPPEANLELTPEQIEETLKYFLLCSERVGRVTKTYHDIEAVSHLLEEKERDLELAARIGQSLLKQNQSLTEKDEYLEEQLQLAKEEIAQLRHEIAMRDDLLHVYTNTAEESESSSTVSTPLRRNESSASLQHYIHLDFLQEKLRGLEEENQKLRSEATDMVTETVDFEEQEQQLMIDCVQELAEANREVGMLSEELARKTEDILRQQEEISQLLAQIVDLQQKCKSITTESEELSQHLALSRERQEQLRLELKDLQEKHAEYKELLQETREENKNLRNKALPNSTINCYSALNIFPLDSLAAEIEGTMRKGIDTTVSSEHNKSYMRVFETVKTINQAAKIKSRSVSPQSAIGSSQPSAAQSAAASRISTPRTSFYGSDSASMVLDEKSQTLILQPETPQAEGQEKKIGTPGTPGGRDLKAALERLSARQESHSSEGTFFEAERESKLRKLANEAENSSGFMTPNDSILSTGTNYSGSSDFTGGSGFSFGSRSYLPDKLQIVKPLEGSVTLHHWQQLAKPNMGGILDPRPGVLTKDFRQLDFDSEEVYNLNDFEEDELDTSTFQALATSSPTQNKLNSRAICVHFLCQSSNNLPQTQSTNTITTCRIMHPSDEFTTVTPSLFGPVLPSCGSLESLRSAHAAPPCKRYPSESSTNCREHTMMLSTSLGLVTLLKERGISAAVHYPCCVLASVGARLSLFPTLGAAAPSPNPLPSPISLQNRSPLIKTFPASRVARSILKGDRSEAGSVSLGPAREGSIFSLNLVEKLKKLGLDKVVARGMALAQTAAQRPSEPTS</sequence>
<evidence type="ECO:0000256" key="3">
    <source>
        <dbReference type="ARBA" id="ARBA00023054"/>
    </source>
</evidence>
<dbReference type="GO" id="GO:0030425">
    <property type="term" value="C:dendrite"/>
    <property type="evidence" value="ECO:0007669"/>
    <property type="project" value="TreeGrafter"/>
</dbReference>
<evidence type="ECO:0000256" key="6">
    <source>
        <dbReference type="SAM" id="MobiDB-lite"/>
    </source>
</evidence>
<feature type="coiled-coil region" evidence="5">
    <location>
        <begin position="215"/>
        <end position="242"/>
    </location>
</feature>
<dbReference type="eggNOG" id="KOG4360">
    <property type="taxonomic scope" value="Eukaryota"/>
</dbReference>
<dbReference type="GO" id="GO:0005739">
    <property type="term" value="C:mitochondrion"/>
    <property type="evidence" value="ECO:0007669"/>
    <property type="project" value="UniProtKB-SubCell"/>
</dbReference>
<comment type="similarity">
    <text evidence="2">Belongs to the milton family.</text>
</comment>
<dbReference type="GO" id="GO:0047496">
    <property type="term" value="P:vesicle transport along microtubule"/>
    <property type="evidence" value="ECO:0007669"/>
    <property type="project" value="TreeGrafter"/>
</dbReference>
<dbReference type="Pfam" id="PF04849">
    <property type="entry name" value="HAP1_N"/>
    <property type="match status" value="1"/>
</dbReference>
<feature type="region of interest" description="Disordered" evidence="6">
    <location>
        <begin position="543"/>
        <end position="565"/>
    </location>
</feature>
<dbReference type="Pfam" id="PF12448">
    <property type="entry name" value="Milton"/>
    <property type="match status" value="1"/>
</dbReference>
<dbReference type="GO" id="GO:0031410">
    <property type="term" value="C:cytoplasmic vesicle"/>
    <property type="evidence" value="ECO:0007669"/>
    <property type="project" value="TreeGrafter"/>
</dbReference>